<proteinExistence type="predicted"/>
<keyword evidence="2" id="KW-1185">Reference proteome</keyword>
<accession>A0ABV5GU54</accession>
<dbReference type="InterPro" id="IPR045444">
    <property type="entry name" value="DUF6503"/>
</dbReference>
<dbReference type="EMBL" id="JBHMEY010000096">
    <property type="protein sequence ID" value="MFB9098923.1"/>
    <property type="molecule type" value="Genomic_DNA"/>
</dbReference>
<dbReference type="Proteomes" id="UP001589607">
    <property type="component" value="Unassembled WGS sequence"/>
</dbReference>
<dbReference type="PROSITE" id="PS51257">
    <property type="entry name" value="PROKAR_LIPOPROTEIN"/>
    <property type="match status" value="1"/>
</dbReference>
<gene>
    <name evidence="1" type="ORF">ACFFVF_20640</name>
</gene>
<evidence type="ECO:0000313" key="2">
    <source>
        <dbReference type="Proteomes" id="UP001589607"/>
    </source>
</evidence>
<protein>
    <submittedName>
        <fullName evidence="1">DUF6503 family protein</fullName>
    </submittedName>
</protein>
<organism evidence="1 2">
    <name type="scientific">Flavobacterium jumunjinense</name>
    <dbReference type="NCBI Taxonomy" id="998845"/>
    <lineage>
        <taxon>Bacteria</taxon>
        <taxon>Pseudomonadati</taxon>
        <taxon>Bacteroidota</taxon>
        <taxon>Flavobacteriia</taxon>
        <taxon>Flavobacteriales</taxon>
        <taxon>Flavobacteriaceae</taxon>
        <taxon>Flavobacterium</taxon>
    </lineage>
</organism>
<comment type="caution">
    <text evidence="1">The sequence shown here is derived from an EMBL/GenBank/DDBJ whole genome shotgun (WGS) entry which is preliminary data.</text>
</comment>
<evidence type="ECO:0000313" key="1">
    <source>
        <dbReference type="EMBL" id="MFB9098923.1"/>
    </source>
</evidence>
<dbReference type="RefSeq" id="WP_236457259.1">
    <property type="nucleotide sequence ID" value="NZ_CBCSGE010000012.1"/>
</dbReference>
<dbReference type="Pfam" id="PF20113">
    <property type="entry name" value="DUF6503"/>
    <property type="match status" value="1"/>
</dbReference>
<name>A0ABV5GU54_9FLAO</name>
<reference evidence="1 2" key="1">
    <citation type="submission" date="2024-09" db="EMBL/GenBank/DDBJ databases">
        <authorList>
            <person name="Sun Q."/>
            <person name="Mori K."/>
        </authorList>
    </citation>
    <scope>NUCLEOTIDE SEQUENCE [LARGE SCALE GENOMIC DNA]</scope>
    <source>
        <strain evidence="1 2">CECT 7955</strain>
    </source>
</reference>
<sequence>MRKINNLAIVFLVLLSACNNKQKDDEQNNVEVTSEVIEEVVLSKADKVINATIKAHGGELYKTANFSFVFRSKQYHFENNNENYKYTVEFKNKDTIVKDIVTNGKFERYINEVLQNTNEKDVKKYTEALNSVIYFATLPYKLNDVSVNKKYIEETTIRNQEYHVVEVTFNQEGGGEDFDDEFHYWINKKTNKIDYLAYIYKVNDGGIRFREAYNTRVVDGVTFQDYINYEAPINIPLKDLPKLFEAKKLKEVSRIETEHVINKTK</sequence>